<keyword evidence="2" id="KW-1185">Reference proteome</keyword>
<accession>A0A239AWA6</accession>
<dbReference type="OrthoDB" id="2200155at2"/>
<organism evidence="1 2">
    <name type="scientific">Humidesulfovibrio mexicanus</name>
    <dbReference type="NCBI Taxonomy" id="147047"/>
    <lineage>
        <taxon>Bacteria</taxon>
        <taxon>Pseudomonadati</taxon>
        <taxon>Thermodesulfobacteriota</taxon>
        <taxon>Desulfovibrionia</taxon>
        <taxon>Desulfovibrionales</taxon>
        <taxon>Desulfovibrionaceae</taxon>
        <taxon>Humidesulfovibrio</taxon>
    </lineage>
</organism>
<dbReference type="RefSeq" id="WP_089274475.1">
    <property type="nucleotide sequence ID" value="NZ_FZOC01000004.1"/>
</dbReference>
<dbReference type="AlphaFoldDB" id="A0A239AWA6"/>
<dbReference type="Proteomes" id="UP000198324">
    <property type="component" value="Unassembled WGS sequence"/>
</dbReference>
<name>A0A239AWA6_9BACT</name>
<dbReference type="EMBL" id="FZOC01000004">
    <property type="protein sequence ID" value="SNR99995.1"/>
    <property type="molecule type" value="Genomic_DNA"/>
</dbReference>
<evidence type="ECO:0000313" key="1">
    <source>
        <dbReference type="EMBL" id="SNR99995.1"/>
    </source>
</evidence>
<reference evidence="1 2" key="1">
    <citation type="submission" date="2017-06" db="EMBL/GenBank/DDBJ databases">
        <authorList>
            <person name="Kim H.J."/>
            <person name="Triplett B.A."/>
        </authorList>
    </citation>
    <scope>NUCLEOTIDE SEQUENCE [LARGE SCALE GENOMIC DNA]</scope>
    <source>
        <strain evidence="1 2">DSM 13116</strain>
    </source>
</reference>
<gene>
    <name evidence="1" type="ORF">SAMN04488503_2270</name>
</gene>
<proteinExistence type="predicted"/>
<sequence length="99" mass="10896">MQIIMLERGAGKTAKVIEECRKHGGYIVCPGRREAKDIADKAAAWGIRIPYPLTFEEFLRGQFRGRGVKAFHIDNADLLIQYMARGVPVVTASMGTCAG</sequence>
<protein>
    <submittedName>
        <fullName evidence="1">Uncharacterized protein</fullName>
    </submittedName>
</protein>
<evidence type="ECO:0000313" key="2">
    <source>
        <dbReference type="Proteomes" id="UP000198324"/>
    </source>
</evidence>